<organism evidence="1 2">
    <name type="scientific">Parolsenella catena</name>
    <dbReference type="NCBI Taxonomy" id="2003188"/>
    <lineage>
        <taxon>Bacteria</taxon>
        <taxon>Bacillati</taxon>
        <taxon>Actinomycetota</taxon>
        <taxon>Coriobacteriia</taxon>
        <taxon>Coriobacteriales</taxon>
        <taxon>Atopobiaceae</taxon>
        <taxon>Parolsenella</taxon>
    </lineage>
</organism>
<name>A0A3G9JWM5_9ACTN</name>
<dbReference type="GeneID" id="88848607"/>
<evidence type="ECO:0000313" key="1">
    <source>
        <dbReference type="EMBL" id="BBH49881.1"/>
    </source>
</evidence>
<dbReference type="AlphaFoldDB" id="A0A3G9JWM5"/>
<sequence>MELIVADSAGKTLFPLADFELDMDAGWGDGVDNTFDLIVRDPDAPLPEAAWRVFADGTEMGGRVEGFELKTGRASSELHWKGSTWTGVLAKRLLWPDAGQDWLTLSGDANAVLRRAIERLGLRSFFSVPDGDAGVAVSHRCSRDVPDAWTNLRLAMKSAGLRLDAKWVDGSCELQALPVTDWRGRVDSDLVGFDLTSDLLVTNHLKAAGKGELASRQVVDVYADNKGNAGTSKAMAGVFELEEYYDANNSEGDDLRDQAMDRLKDMQAEGGVKVTVGEGVSFGLGDIVEARHYSPNVTVSVEISSRVTAATGAGVAVTYGASPGTTKIG</sequence>
<gene>
    <name evidence="1" type="ORF">Pcatena_04680</name>
</gene>
<reference evidence="2" key="1">
    <citation type="submission" date="2018-11" db="EMBL/GenBank/DDBJ databases">
        <title>Comparative genomics of Parolsenella catena and Libanicoccus massiliensis: Reclassification of Libanicoccus massiliensis as Parolsenella massiliensis comb. nov.</title>
        <authorList>
            <person name="Sakamoto M."/>
            <person name="Ikeyama N."/>
            <person name="Murakami T."/>
            <person name="Mori H."/>
            <person name="Yuki M."/>
            <person name="Ohkuma M."/>
        </authorList>
    </citation>
    <scope>NUCLEOTIDE SEQUENCE [LARGE SCALE GENOMIC DNA]</scope>
    <source>
        <strain evidence="2">JCM 31932</strain>
    </source>
</reference>
<dbReference type="KEGG" id="pcat:Pcatena_04680"/>
<accession>A0A3G9JWM5</accession>
<keyword evidence="2" id="KW-1185">Reference proteome</keyword>
<dbReference type="OrthoDB" id="1958058at2"/>
<proteinExistence type="predicted"/>
<protein>
    <submittedName>
        <fullName evidence="1">Uncharacterized protein</fullName>
    </submittedName>
</protein>
<dbReference type="RefSeq" id="WP_126421284.1">
    <property type="nucleotide sequence ID" value="NZ_AP019367.1"/>
</dbReference>
<dbReference type="EMBL" id="AP019367">
    <property type="protein sequence ID" value="BBH49881.1"/>
    <property type="molecule type" value="Genomic_DNA"/>
</dbReference>
<evidence type="ECO:0000313" key="2">
    <source>
        <dbReference type="Proteomes" id="UP000273154"/>
    </source>
</evidence>
<dbReference type="Proteomes" id="UP000273154">
    <property type="component" value="Chromosome"/>
</dbReference>